<dbReference type="PANTHER" id="PTHR38460:SF1">
    <property type="entry name" value="TAUTOMERASE YOLI-RELATED"/>
    <property type="match status" value="1"/>
</dbReference>
<protein>
    <submittedName>
        <fullName evidence="1">Tautomerase</fullName>
    </submittedName>
</protein>
<proteinExistence type="predicted"/>
<dbReference type="Pfam" id="PF14552">
    <property type="entry name" value="Tautomerase_2"/>
    <property type="match status" value="1"/>
</dbReference>
<accession>A0A0B1R8G3</accession>
<dbReference type="SUPFAM" id="SSF55331">
    <property type="entry name" value="Tautomerase/MIF"/>
    <property type="match status" value="1"/>
</dbReference>
<comment type="caution">
    <text evidence="1">The sequence shown here is derived from an EMBL/GenBank/DDBJ whole genome shotgun (WGS) entry which is preliminary data.</text>
</comment>
<reference evidence="1 2" key="1">
    <citation type="submission" date="2014-11" db="EMBL/GenBank/DDBJ databases">
        <title>Genome sequencing of Pantoea rodasii ND03.</title>
        <authorList>
            <person name="Muhamad Yunos N.Y."/>
            <person name="Chan K.-G."/>
        </authorList>
    </citation>
    <scope>NUCLEOTIDE SEQUENCE [LARGE SCALE GENOMIC DNA]</scope>
    <source>
        <strain evidence="1 2">ND03</strain>
    </source>
</reference>
<dbReference type="EMBL" id="JTJJ01000027">
    <property type="protein sequence ID" value="KHJ68904.1"/>
    <property type="molecule type" value="Genomic_DNA"/>
</dbReference>
<gene>
    <name evidence="1" type="ORF">QU24_07120</name>
</gene>
<dbReference type="PANTHER" id="PTHR38460">
    <property type="entry name" value="TAUTOMERASE YOLI-RELATED"/>
    <property type="match status" value="1"/>
</dbReference>
<dbReference type="Gene3D" id="3.30.429.10">
    <property type="entry name" value="Macrophage Migration Inhibitory Factor"/>
    <property type="match status" value="1"/>
</dbReference>
<evidence type="ECO:0000313" key="1">
    <source>
        <dbReference type="EMBL" id="KHJ68904.1"/>
    </source>
</evidence>
<organism evidence="1 2">
    <name type="scientific">Pantoea rodasii</name>
    <dbReference type="NCBI Taxonomy" id="1076549"/>
    <lineage>
        <taxon>Bacteria</taxon>
        <taxon>Pseudomonadati</taxon>
        <taxon>Pseudomonadota</taxon>
        <taxon>Gammaproteobacteria</taxon>
        <taxon>Enterobacterales</taxon>
        <taxon>Erwiniaceae</taxon>
        <taxon>Pantoea</taxon>
    </lineage>
</organism>
<dbReference type="InterPro" id="IPR014347">
    <property type="entry name" value="Tautomerase/MIF_sf"/>
</dbReference>
<dbReference type="RefSeq" id="WP_039329557.1">
    <property type="nucleotide sequence ID" value="NZ_JTJJ01000027.1"/>
</dbReference>
<dbReference type="AlphaFoldDB" id="A0A0B1R8G3"/>
<evidence type="ECO:0000313" key="2">
    <source>
        <dbReference type="Proteomes" id="UP000030853"/>
    </source>
</evidence>
<sequence>MPLLTFDIIQGRSESEIRTLLDAAHRAVLTAFKVPARDRYQIVHENKSYQMVFQDTGLGFERTDNLVMVRVYTSPRSEEQKSLFMAELARELLENCGVKGTDLMISFITNSKGDWSFADGEAQYLTGKL</sequence>
<name>A0A0B1R8G3_9GAMM</name>
<dbReference type="InterPro" id="IPR037479">
    <property type="entry name" value="Tauto_MSAD"/>
</dbReference>
<dbReference type="Proteomes" id="UP000030853">
    <property type="component" value="Unassembled WGS sequence"/>
</dbReference>